<dbReference type="SUPFAM" id="SSF52200">
    <property type="entry name" value="Toll/Interleukin receptor TIR domain"/>
    <property type="match status" value="1"/>
</dbReference>
<dbReference type="Pfam" id="PF20160">
    <property type="entry name" value="C-JID"/>
    <property type="match status" value="1"/>
</dbReference>
<dbReference type="SMART" id="SM00382">
    <property type="entry name" value="AAA"/>
    <property type="match status" value="1"/>
</dbReference>
<dbReference type="InterPro" id="IPR042197">
    <property type="entry name" value="Apaf_helical"/>
</dbReference>
<dbReference type="PANTHER" id="PTHR11017:SF333">
    <property type="entry name" value="ADP-RIBOSYL CYCLASE_CYCLIC ADP-RIBOSE HYDROLASE-RELATED"/>
    <property type="match status" value="1"/>
</dbReference>
<reference evidence="10" key="2">
    <citation type="submission" date="2025-08" db="UniProtKB">
        <authorList>
            <consortium name="RefSeq"/>
        </authorList>
    </citation>
    <scope>IDENTIFICATION</scope>
    <source>
        <tissue evidence="10">Leaf</tissue>
    </source>
</reference>
<dbReference type="Proteomes" id="UP000694864">
    <property type="component" value="Chromosome 19"/>
</dbReference>
<dbReference type="InterPro" id="IPR058192">
    <property type="entry name" value="WHD_ROQ1-like"/>
</dbReference>
<organism evidence="9 10">
    <name type="scientific">Camelina sativa</name>
    <name type="common">False flax</name>
    <name type="synonym">Myagrum sativum</name>
    <dbReference type="NCBI Taxonomy" id="90675"/>
    <lineage>
        <taxon>Eukaryota</taxon>
        <taxon>Viridiplantae</taxon>
        <taxon>Streptophyta</taxon>
        <taxon>Embryophyta</taxon>
        <taxon>Tracheophyta</taxon>
        <taxon>Spermatophyta</taxon>
        <taxon>Magnoliopsida</taxon>
        <taxon>eudicotyledons</taxon>
        <taxon>Gunneridae</taxon>
        <taxon>Pentapetalae</taxon>
        <taxon>rosids</taxon>
        <taxon>malvids</taxon>
        <taxon>Brassicales</taxon>
        <taxon>Brassicaceae</taxon>
        <taxon>Camelineae</taxon>
        <taxon>Camelina</taxon>
    </lineage>
</organism>
<evidence type="ECO:0000256" key="1">
    <source>
        <dbReference type="ARBA" id="ARBA00011982"/>
    </source>
</evidence>
<dbReference type="PANTHER" id="PTHR11017">
    <property type="entry name" value="LEUCINE-RICH REPEAT-CONTAINING PROTEIN"/>
    <property type="match status" value="1"/>
</dbReference>
<dbReference type="InterPro" id="IPR035897">
    <property type="entry name" value="Toll_tir_struct_dom_sf"/>
</dbReference>
<dbReference type="RefSeq" id="XP_019096906.1">
    <property type="nucleotide sequence ID" value="XM_019241361.1"/>
</dbReference>
<evidence type="ECO:0000256" key="6">
    <source>
        <dbReference type="ARBA" id="ARBA00023027"/>
    </source>
</evidence>
<protein>
    <recommendedName>
        <fullName evidence="1">ADP-ribosyl cyclase/cyclic ADP-ribose hydrolase</fullName>
        <ecNumber evidence="1">3.2.2.6</ecNumber>
    </recommendedName>
</protein>
<evidence type="ECO:0000259" key="8">
    <source>
        <dbReference type="PROSITE" id="PS50104"/>
    </source>
</evidence>
<dbReference type="InterPro" id="IPR032675">
    <property type="entry name" value="LRR_dom_sf"/>
</dbReference>
<keyword evidence="2" id="KW-0433">Leucine-rich repeat</keyword>
<evidence type="ECO:0000256" key="3">
    <source>
        <dbReference type="ARBA" id="ARBA00022737"/>
    </source>
</evidence>
<gene>
    <name evidence="10" type="primary">LOC109125108</name>
</gene>
<evidence type="ECO:0000313" key="10">
    <source>
        <dbReference type="RefSeq" id="XP_019096906.1"/>
    </source>
</evidence>
<dbReference type="InterPro" id="IPR000157">
    <property type="entry name" value="TIR_dom"/>
</dbReference>
<evidence type="ECO:0000256" key="7">
    <source>
        <dbReference type="ARBA" id="ARBA00047304"/>
    </source>
</evidence>
<dbReference type="SUPFAM" id="SSF52540">
    <property type="entry name" value="P-loop containing nucleoside triphosphate hydrolases"/>
    <property type="match status" value="1"/>
</dbReference>
<dbReference type="EC" id="3.2.2.6" evidence="1"/>
<dbReference type="InterPro" id="IPR044974">
    <property type="entry name" value="Disease_R_plants"/>
</dbReference>
<dbReference type="SMART" id="SM00255">
    <property type="entry name" value="TIR"/>
    <property type="match status" value="1"/>
</dbReference>
<dbReference type="InterPro" id="IPR003593">
    <property type="entry name" value="AAA+_ATPase"/>
</dbReference>
<dbReference type="SUPFAM" id="SSF46785">
    <property type="entry name" value="Winged helix' DNA-binding domain"/>
    <property type="match status" value="1"/>
</dbReference>
<dbReference type="InterPro" id="IPR055414">
    <property type="entry name" value="LRR_R13L4/SHOC2-like"/>
</dbReference>
<dbReference type="InterPro" id="IPR045344">
    <property type="entry name" value="C-JID"/>
</dbReference>
<dbReference type="Pfam" id="PF23598">
    <property type="entry name" value="LRR_14"/>
    <property type="match status" value="1"/>
</dbReference>
<dbReference type="InterPro" id="IPR027417">
    <property type="entry name" value="P-loop_NTPase"/>
</dbReference>
<feature type="domain" description="TIR" evidence="8">
    <location>
        <begin position="13"/>
        <end position="177"/>
    </location>
</feature>
<dbReference type="GeneID" id="109125108"/>
<evidence type="ECO:0000256" key="5">
    <source>
        <dbReference type="ARBA" id="ARBA00022821"/>
    </source>
</evidence>
<dbReference type="Pfam" id="PF01582">
    <property type="entry name" value="TIR"/>
    <property type="match status" value="1"/>
</dbReference>
<dbReference type="SUPFAM" id="SSF52058">
    <property type="entry name" value="L domain-like"/>
    <property type="match status" value="1"/>
</dbReference>
<reference evidence="9" key="1">
    <citation type="journal article" date="2014" name="Nat. Commun.">
        <title>The emerging biofuel crop Camelina sativa retains a highly undifferentiated hexaploid genome structure.</title>
        <authorList>
            <person name="Kagale S."/>
            <person name="Koh C."/>
            <person name="Nixon J."/>
            <person name="Bollina V."/>
            <person name="Clarke W.E."/>
            <person name="Tuteja R."/>
            <person name="Spillane C."/>
            <person name="Robinson S.J."/>
            <person name="Links M.G."/>
            <person name="Clarke C."/>
            <person name="Higgins E.E."/>
            <person name="Huebert T."/>
            <person name="Sharpe A.G."/>
            <person name="Parkin I.A."/>
        </authorList>
    </citation>
    <scope>NUCLEOTIDE SEQUENCE [LARGE SCALE GENOMIC DNA]</scope>
    <source>
        <strain evidence="9">cv. DH55</strain>
    </source>
</reference>
<comment type="catalytic activity">
    <reaction evidence="7">
        <text>NAD(+) + H2O = ADP-D-ribose + nicotinamide + H(+)</text>
        <dbReference type="Rhea" id="RHEA:16301"/>
        <dbReference type="ChEBI" id="CHEBI:15377"/>
        <dbReference type="ChEBI" id="CHEBI:15378"/>
        <dbReference type="ChEBI" id="CHEBI:17154"/>
        <dbReference type="ChEBI" id="CHEBI:57540"/>
        <dbReference type="ChEBI" id="CHEBI:57967"/>
        <dbReference type="EC" id="3.2.2.6"/>
    </reaction>
    <physiologicalReaction direction="left-to-right" evidence="7">
        <dbReference type="Rhea" id="RHEA:16302"/>
    </physiologicalReaction>
</comment>
<dbReference type="Gene3D" id="3.40.50.10140">
    <property type="entry name" value="Toll/interleukin-1 receptor homology (TIR) domain"/>
    <property type="match status" value="1"/>
</dbReference>
<dbReference type="Pfam" id="PF00931">
    <property type="entry name" value="NB-ARC"/>
    <property type="match status" value="1"/>
</dbReference>
<dbReference type="PRINTS" id="PR00364">
    <property type="entry name" value="DISEASERSIST"/>
</dbReference>
<dbReference type="InterPro" id="IPR002182">
    <property type="entry name" value="NB-ARC"/>
</dbReference>
<keyword evidence="5" id="KW-0611">Plant defense</keyword>
<keyword evidence="3" id="KW-0677">Repeat</keyword>
<dbReference type="Gene3D" id="3.80.10.10">
    <property type="entry name" value="Ribonuclease Inhibitor"/>
    <property type="match status" value="3"/>
</dbReference>
<proteinExistence type="predicted"/>
<dbReference type="InterPro" id="IPR036390">
    <property type="entry name" value="WH_DNA-bd_sf"/>
</dbReference>
<evidence type="ECO:0000313" key="9">
    <source>
        <dbReference type="Proteomes" id="UP000694864"/>
    </source>
</evidence>
<dbReference type="Gene3D" id="1.10.8.430">
    <property type="entry name" value="Helical domain of apoptotic protease-activating factors"/>
    <property type="match status" value="1"/>
</dbReference>
<evidence type="ECO:0000256" key="2">
    <source>
        <dbReference type="ARBA" id="ARBA00022614"/>
    </source>
</evidence>
<evidence type="ECO:0000256" key="4">
    <source>
        <dbReference type="ARBA" id="ARBA00022801"/>
    </source>
</evidence>
<sequence>MISNSSSSLHRTWLHNVFPSFHGADVQKSFLSHIWKEFRRKGIEPYIHDDTVRGEVIGPELQKTIQGSKIALVLLSKRYASSPWCLDELTEIMKCKKNLGQTVMAIFYEVDPTDVKKQAGDFGKVFRQTCEGKTTEVIGEWSQALTEVATIAGYHSINWATEAEMIEDIATDVSNKLINSTPSRDIDDFVGMEAHMEKLKQLLCLESDEVRMIGIWGPPGIGKSTIVRCLFNQLFESNNKFQQSVFLDNVRATYAIPFCSGHYAAKMDNLQQNFMSQITNHKNIQSPHLKAQEDKVKDKKVLVVLDDVDQSLHLEAIAKETGWFGPGSRIIVTTQDPNLLKAHGINDIYKVGFPEEKELKEIFCMYAFGQRFPKDGFENLVWEIIHLAGKLPLALRVIGSYLRGMCMQQWQKALPTLRSRLDGKIESVLMFSYDALCEEHKYLFLFLTSLFPYGKIEKIEDFLPKKTFSNFRQGIEVLVEKSLISIVFGSLEIDSLLIQLGREIVRRKYGSKPSIRKPGKRQFLHDERDICEVLSDDTAGSSNVIGIKLTLSSMTEDEEFYISERAFERMSNLQFLTIGGDCSRLHFPPSLNSISRNLISLNWDQYPMTCLPSNFYPQSLISLTMTGSKLEKLWDKNKKLKNLKIMNLSSKSLKELPDLSTATNLEDLRLGGCSSLVKLTDLSAVTNLEILILDDCSSLVELPSLENATNLKTLSLKSCSSLVELPSSIGKAINLKDLTLDGCSNLIELPSSVGSLDELLMLFMNGCSKLKVLPININMKSLTELHLRNCSVLETFPEISTNIKKLHLTRTAIEEVPLGVRSWSRLEELHMSYCENLKDSPHALDSITDLHLTDTSIKELGPWVEGFSRLRRLLLNGSQKLESLPQLPDSLLFLDAENCVSLERLDCSFRNPEMSLNFYKCFKLNQEARDVILQASNRPVAVLPGGEVPAYFSHRATGSSVTVKLDERSLDKSLRFKACIMLVEKVHNAPPYSSYSMYVSFKVMDKQNGLIVPCPPGHLHIPCAATFIGHLYTFDLEVDVTSNELCFELTVYSNEWEVKECGVLQLS</sequence>
<dbReference type="Pfam" id="PF23282">
    <property type="entry name" value="WHD_ROQ1"/>
    <property type="match status" value="1"/>
</dbReference>
<keyword evidence="9" id="KW-1185">Reference proteome</keyword>
<accession>A0ABM1RD18</accession>
<keyword evidence="6" id="KW-0520">NAD</keyword>
<name>A0ABM1RD18_CAMSA</name>
<dbReference type="PROSITE" id="PS50104">
    <property type="entry name" value="TIR"/>
    <property type="match status" value="1"/>
</dbReference>
<keyword evidence="4" id="KW-0378">Hydrolase</keyword>
<dbReference type="Gene3D" id="3.40.50.300">
    <property type="entry name" value="P-loop containing nucleotide triphosphate hydrolases"/>
    <property type="match status" value="1"/>
</dbReference>